<dbReference type="EMBL" id="BAAARY010000031">
    <property type="protein sequence ID" value="GAA2532143.1"/>
    <property type="molecule type" value="Genomic_DNA"/>
</dbReference>
<dbReference type="InterPro" id="IPR036388">
    <property type="entry name" value="WH-like_DNA-bd_sf"/>
</dbReference>
<evidence type="ECO:0000256" key="3">
    <source>
        <dbReference type="ARBA" id="ARBA00023163"/>
    </source>
</evidence>
<sequence>MARIMVAHRSALVRQALAAALSQEDDLEVAWQLSPPDQVLPAAARHMPDVVLLDSALLGSPADVGELCADLCVKVPSCRVLLVVERQSCAGVLPMLTHWAPRVGVIADDDDLAGLVDGIRHLVRGDYVLDVRLAVAALKADPNPLTERERDVLRHAARGMPVKEIAAALFLSPGTVRNYLSRSMTKTDSRTRIEAIRRAQEVNWI</sequence>
<evidence type="ECO:0000259" key="4">
    <source>
        <dbReference type="PROSITE" id="PS50043"/>
    </source>
</evidence>
<dbReference type="Gene3D" id="1.10.10.10">
    <property type="entry name" value="Winged helix-like DNA-binding domain superfamily/Winged helix DNA-binding domain"/>
    <property type="match status" value="1"/>
</dbReference>
<dbReference type="SUPFAM" id="SSF52172">
    <property type="entry name" value="CheY-like"/>
    <property type="match status" value="1"/>
</dbReference>
<evidence type="ECO:0000313" key="5">
    <source>
        <dbReference type="EMBL" id="GAA2532143.1"/>
    </source>
</evidence>
<proteinExistence type="predicted"/>
<keyword evidence="3" id="KW-0804">Transcription</keyword>
<keyword evidence="1" id="KW-0805">Transcription regulation</keyword>
<dbReference type="PRINTS" id="PR00038">
    <property type="entry name" value="HTHLUXR"/>
</dbReference>
<dbReference type="InterPro" id="IPR000792">
    <property type="entry name" value="Tscrpt_reg_LuxR_C"/>
</dbReference>
<dbReference type="PROSITE" id="PS50043">
    <property type="entry name" value="HTH_LUXR_2"/>
    <property type="match status" value="1"/>
</dbReference>
<evidence type="ECO:0000256" key="2">
    <source>
        <dbReference type="ARBA" id="ARBA00023125"/>
    </source>
</evidence>
<dbReference type="PROSITE" id="PS00622">
    <property type="entry name" value="HTH_LUXR_1"/>
    <property type="match status" value="1"/>
</dbReference>
<reference evidence="5 6" key="1">
    <citation type="journal article" date="2019" name="Int. J. Syst. Evol. Microbiol.">
        <title>The Global Catalogue of Microorganisms (GCM) 10K type strain sequencing project: providing services to taxonomists for standard genome sequencing and annotation.</title>
        <authorList>
            <consortium name="The Broad Institute Genomics Platform"/>
            <consortium name="The Broad Institute Genome Sequencing Center for Infectious Disease"/>
            <person name="Wu L."/>
            <person name="Ma J."/>
        </authorList>
    </citation>
    <scope>NUCLEOTIDE SEQUENCE [LARGE SCALE GENOMIC DNA]</scope>
    <source>
        <strain evidence="5 6">JCM 3367</strain>
    </source>
</reference>
<dbReference type="Gene3D" id="3.40.50.2300">
    <property type="match status" value="1"/>
</dbReference>
<gene>
    <name evidence="5" type="ORF">GCM10010201_34510</name>
</gene>
<dbReference type="SMART" id="SM00421">
    <property type="entry name" value="HTH_LUXR"/>
    <property type="match status" value="1"/>
</dbReference>
<dbReference type="Pfam" id="PF00196">
    <property type="entry name" value="GerE"/>
    <property type="match status" value="1"/>
</dbReference>
<dbReference type="RefSeq" id="WP_344174400.1">
    <property type="nucleotide sequence ID" value="NZ_BAAARY010000031.1"/>
</dbReference>
<dbReference type="PANTHER" id="PTHR44688">
    <property type="entry name" value="DNA-BINDING TRANSCRIPTIONAL ACTIVATOR DEVR_DOSR"/>
    <property type="match status" value="1"/>
</dbReference>
<comment type="caution">
    <text evidence="5">The sequence shown here is derived from an EMBL/GenBank/DDBJ whole genome shotgun (WGS) entry which is preliminary data.</text>
</comment>
<keyword evidence="6" id="KW-1185">Reference proteome</keyword>
<accession>A0ABN3NRZ2</accession>
<dbReference type="InterPro" id="IPR016032">
    <property type="entry name" value="Sig_transdc_resp-reg_C-effctor"/>
</dbReference>
<organism evidence="5 6">
    <name type="scientific">Pilimelia columellifera subsp. columellifera</name>
    <dbReference type="NCBI Taxonomy" id="706583"/>
    <lineage>
        <taxon>Bacteria</taxon>
        <taxon>Bacillati</taxon>
        <taxon>Actinomycetota</taxon>
        <taxon>Actinomycetes</taxon>
        <taxon>Micromonosporales</taxon>
        <taxon>Micromonosporaceae</taxon>
        <taxon>Pilimelia</taxon>
    </lineage>
</organism>
<dbReference type="CDD" id="cd06170">
    <property type="entry name" value="LuxR_C_like"/>
    <property type="match status" value="1"/>
</dbReference>
<feature type="domain" description="HTH luxR-type" evidence="4">
    <location>
        <begin position="138"/>
        <end position="203"/>
    </location>
</feature>
<dbReference type="Proteomes" id="UP001499978">
    <property type="component" value="Unassembled WGS sequence"/>
</dbReference>
<name>A0ABN3NRZ2_9ACTN</name>
<dbReference type="PANTHER" id="PTHR44688:SF16">
    <property type="entry name" value="DNA-BINDING TRANSCRIPTIONAL ACTIVATOR DEVR_DOSR"/>
    <property type="match status" value="1"/>
</dbReference>
<evidence type="ECO:0000256" key="1">
    <source>
        <dbReference type="ARBA" id="ARBA00023015"/>
    </source>
</evidence>
<protein>
    <submittedName>
        <fullName evidence="5">Response regulator transcription factor</fullName>
    </submittedName>
</protein>
<keyword evidence="2" id="KW-0238">DNA-binding</keyword>
<dbReference type="SUPFAM" id="SSF46894">
    <property type="entry name" value="C-terminal effector domain of the bipartite response regulators"/>
    <property type="match status" value="1"/>
</dbReference>
<dbReference type="InterPro" id="IPR011006">
    <property type="entry name" value="CheY-like_superfamily"/>
</dbReference>
<evidence type="ECO:0000313" key="6">
    <source>
        <dbReference type="Proteomes" id="UP001499978"/>
    </source>
</evidence>